<dbReference type="Gene3D" id="3.10.180.10">
    <property type="entry name" value="2,3-Dihydroxybiphenyl 1,2-Dioxygenase, domain 1"/>
    <property type="match status" value="1"/>
</dbReference>
<evidence type="ECO:0000313" key="2">
    <source>
        <dbReference type="Proteomes" id="UP000006693"/>
    </source>
</evidence>
<protein>
    <submittedName>
        <fullName evidence="1">Conserved domain protein</fullName>
    </submittedName>
</protein>
<dbReference type="PATRIC" id="fig|243160.12.peg.5337"/>
<dbReference type="PANTHER" id="PTHR35006:SF2">
    <property type="entry name" value="GLYOXALASE FAMILY PROTEIN (AFU_ORTHOLOGUE AFUA_5G14830)"/>
    <property type="match status" value="1"/>
</dbReference>
<dbReference type="AlphaFoldDB" id="A0A0H2WAN0"/>
<sequence length="61" mass="6615">MTAFLAADRATVDRVYALALRAGGASEGAPGLRPHYHPDYYGAYFRDLDGNKLCVCCHEPA</sequence>
<dbReference type="eggNOG" id="COG0346">
    <property type="taxonomic scope" value="Bacteria"/>
</dbReference>
<keyword evidence="2" id="KW-1185">Reference proteome</keyword>
<accession>A0A0H2WAN0</accession>
<dbReference type="SUPFAM" id="SSF54593">
    <property type="entry name" value="Glyoxalase/Bleomycin resistance protein/Dihydroxybiphenyl dioxygenase"/>
    <property type="match status" value="1"/>
</dbReference>
<dbReference type="Proteomes" id="UP000006693">
    <property type="component" value="Chromosome 2"/>
</dbReference>
<organism evidence="1 2">
    <name type="scientific">Burkholderia mallei (strain ATCC 23344)</name>
    <dbReference type="NCBI Taxonomy" id="243160"/>
    <lineage>
        <taxon>Bacteria</taxon>
        <taxon>Pseudomonadati</taxon>
        <taxon>Pseudomonadota</taxon>
        <taxon>Betaproteobacteria</taxon>
        <taxon>Burkholderiales</taxon>
        <taxon>Burkholderiaceae</taxon>
        <taxon>Burkholderia</taxon>
        <taxon>pseudomallei group</taxon>
    </lineage>
</organism>
<evidence type="ECO:0000313" key="1">
    <source>
        <dbReference type="EMBL" id="AAU45694.1"/>
    </source>
</evidence>
<gene>
    <name evidence="1" type="ordered locus">BMAA1739</name>
</gene>
<reference evidence="1 2" key="1">
    <citation type="journal article" date="2004" name="Proc. Natl. Acad. Sci. U.S.A.">
        <title>Structural flexibility in the Burkholderia mallei genome.</title>
        <authorList>
            <person name="Nierman W.C."/>
            <person name="DeShazer D."/>
            <person name="Kim H.S."/>
            <person name="Tettelin H."/>
            <person name="Nelson K.E."/>
            <person name="Feldblyum T."/>
            <person name="Ulrich R.L."/>
            <person name="Ronning C.M."/>
            <person name="Brinkac L.M."/>
            <person name="Daugherty S.C."/>
            <person name="Davidsen T.D."/>
            <person name="Deboy R.T."/>
            <person name="Dimitrov G."/>
            <person name="Dodson R.J."/>
            <person name="Durkin A.S."/>
            <person name="Gwinn M.L."/>
            <person name="Haft D.H."/>
            <person name="Khouri H."/>
            <person name="Kolonay J.F."/>
            <person name="Madupu R."/>
            <person name="Mohammoud Y."/>
            <person name="Nelson W.C."/>
            <person name="Radune D."/>
            <person name="Romero C.M."/>
            <person name="Sarria S."/>
            <person name="Selengut J."/>
            <person name="Shamblin C."/>
            <person name="Sullivan S.A."/>
            <person name="White O."/>
            <person name="Yu Y."/>
            <person name="Zafar N."/>
            <person name="Zhou L."/>
            <person name="Fraser C.M."/>
        </authorList>
    </citation>
    <scope>NUCLEOTIDE SEQUENCE [LARGE SCALE GENOMIC DNA]</scope>
    <source>
        <strain evidence="1 2">ATCC 23344</strain>
    </source>
</reference>
<proteinExistence type="predicted"/>
<dbReference type="InterPro" id="IPR029068">
    <property type="entry name" value="Glyas_Bleomycin-R_OHBP_Dase"/>
</dbReference>
<dbReference type="PANTHER" id="PTHR35006">
    <property type="entry name" value="GLYOXALASE FAMILY PROTEIN (AFU_ORTHOLOGUE AFUA_5G14830)"/>
    <property type="match status" value="1"/>
</dbReference>
<name>A0A0H2WAN0_BURMA</name>
<dbReference type="KEGG" id="bma:BMAA1739"/>
<dbReference type="EMBL" id="CP000011">
    <property type="protein sequence ID" value="AAU45694.1"/>
    <property type="molecule type" value="Genomic_DNA"/>
</dbReference>
<dbReference type="HOGENOM" id="CLU_046006_23_0_4"/>